<gene>
    <name evidence="2" type="ORF">GCM10009710_26450</name>
</gene>
<feature type="domain" description="Aminoglycoside phosphotransferase" evidence="1">
    <location>
        <begin position="48"/>
        <end position="234"/>
    </location>
</feature>
<evidence type="ECO:0000259" key="1">
    <source>
        <dbReference type="Pfam" id="PF01636"/>
    </source>
</evidence>
<evidence type="ECO:0000313" key="2">
    <source>
        <dbReference type="EMBL" id="GAA1745137.1"/>
    </source>
</evidence>
<name>A0ABN2JZY1_9ACTN</name>
<sequence>MDRAFSLEVAEEPWHQAARSWIAAHLDGAEIVSVEQPRIRPWSTQLRVETSRGRHWFKALPPGAAYEAGLHALLADLAPDDVARPVAVDAARGWILDVDHGPTWREQRAATTADWQSLMARVARLQQRLARHGDAILATGLPDCRPSRTVDLFDRFVTLFAELEPDHPCHLDAGVASDLRDQRPRVETAAARLVASPLPSTLQHGDLHTDNVFASPEGLRLFDFGDAQWAHALEVLAVPRGVIDADEGDVRWEPVLAAYAAEWDLTPDDLADDLSATWTTQSVHRCLTWWRALSSASAAEWSEWGVGPVHHLTRVLSHD</sequence>
<evidence type="ECO:0000313" key="3">
    <source>
        <dbReference type="Proteomes" id="UP001501057"/>
    </source>
</evidence>
<dbReference type="Proteomes" id="UP001501057">
    <property type="component" value="Unassembled WGS sequence"/>
</dbReference>
<dbReference type="SUPFAM" id="SSF56112">
    <property type="entry name" value="Protein kinase-like (PK-like)"/>
    <property type="match status" value="1"/>
</dbReference>
<comment type="caution">
    <text evidence="2">The sequence shown here is derived from an EMBL/GenBank/DDBJ whole genome shotgun (WGS) entry which is preliminary data.</text>
</comment>
<proteinExistence type="predicted"/>
<dbReference type="EMBL" id="BAAAME010000004">
    <property type="protein sequence ID" value="GAA1745137.1"/>
    <property type="molecule type" value="Genomic_DNA"/>
</dbReference>
<dbReference type="InterPro" id="IPR011009">
    <property type="entry name" value="Kinase-like_dom_sf"/>
</dbReference>
<reference evidence="2 3" key="1">
    <citation type="journal article" date="2019" name="Int. J. Syst. Evol. Microbiol.">
        <title>The Global Catalogue of Microorganisms (GCM) 10K type strain sequencing project: providing services to taxonomists for standard genome sequencing and annotation.</title>
        <authorList>
            <consortium name="The Broad Institute Genomics Platform"/>
            <consortium name="The Broad Institute Genome Sequencing Center for Infectious Disease"/>
            <person name="Wu L."/>
            <person name="Ma J."/>
        </authorList>
    </citation>
    <scope>NUCLEOTIDE SEQUENCE [LARGE SCALE GENOMIC DNA]</scope>
    <source>
        <strain evidence="2 3">JCM 13518</strain>
    </source>
</reference>
<keyword evidence="3" id="KW-1185">Reference proteome</keyword>
<protein>
    <submittedName>
        <fullName evidence="2">Phosphotransferase</fullName>
    </submittedName>
</protein>
<organism evidence="2 3">
    <name type="scientific">Aeromicrobium alkaliterrae</name>
    <dbReference type="NCBI Taxonomy" id="302168"/>
    <lineage>
        <taxon>Bacteria</taxon>
        <taxon>Bacillati</taxon>
        <taxon>Actinomycetota</taxon>
        <taxon>Actinomycetes</taxon>
        <taxon>Propionibacteriales</taxon>
        <taxon>Nocardioidaceae</taxon>
        <taxon>Aeromicrobium</taxon>
    </lineage>
</organism>
<dbReference type="Gene3D" id="3.90.1200.10">
    <property type="match status" value="1"/>
</dbReference>
<dbReference type="InterPro" id="IPR002575">
    <property type="entry name" value="Aminoglycoside_PTrfase"/>
</dbReference>
<dbReference type="RefSeq" id="WP_344202430.1">
    <property type="nucleotide sequence ID" value="NZ_BAAAME010000004.1"/>
</dbReference>
<accession>A0ABN2JZY1</accession>
<dbReference type="Pfam" id="PF01636">
    <property type="entry name" value="APH"/>
    <property type="match status" value="1"/>
</dbReference>